<comment type="caution">
    <text evidence="1">The sequence shown here is derived from an EMBL/GenBank/DDBJ whole genome shotgun (WGS) entry which is preliminary data.</text>
</comment>
<sequence>MATTTALSIHVKCFTCIDSGTSYIIRTLLELRRHIAYRRSQLMIIQRQWHAHPRSLTLHVQVLKQIEVLTNLPGNSVARCYVLQSLAVSSLTSIE</sequence>
<dbReference type="EMBL" id="JAYMYQ010000001">
    <property type="protein sequence ID" value="KAK7361495.1"/>
    <property type="molecule type" value="Genomic_DNA"/>
</dbReference>
<evidence type="ECO:0000313" key="2">
    <source>
        <dbReference type="Proteomes" id="UP001367508"/>
    </source>
</evidence>
<accession>A0AAN9MUW6</accession>
<dbReference type="Proteomes" id="UP001367508">
    <property type="component" value="Unassembled WGS sequence"/>
</dbReference>
<protein>
    <submittedName>
        <fullName evidence="1">Uncharacterized protein</fullName>
    </submittedName>
</protein>
<gene>
    <name evidence="1" type="ORF">VNO77_03563</name>
</gene>
<dbReference type="AlphaFoldDB" id="A0AAN9MUW6"/>
<keyword evidence="2" id="KW-1185">Reference proteome</keyword>
<name>A0AAN9MUW6_CANGL</name>
<evidence type="ECO:0000313" key="1">
    <source>
        <dbReference type="EMBL" id="KAK7361495.1"/>
    </source>
</evidence>
<reference evidence="1 2" key="1">
    <citation type="submission" date="2024-01" db="EMBL/GenBank/DDBJ databases">
        <title>The genomes of 5 underutilized Papilionoideae crops provide insights into root nodulation and disease resistanc.</title>
        <authorList>
            <person name="Jiang F."/>
        </authorList>
    </citation>
    <scope>NUCLEOTIDE SEQUENCE [LARGE SCALE GENOMIC DNA]</scope>
    <source>
        <strain evidence="1">LVBAO_FW01</strain>
        <tissue evidence="1">Leaves</tissue>
    </source>
</reference>
<organism evidence="1 2">
    <name type="scientific">Canavalia gladiata</name>
    <name type="common">Sword bean</name>
    <name type="synonym">Dolichos gladiatus</name>
    <dbReference type="NCBI Taxonomy" id="3824"/>
    <lineage>
        <taxon>Eukaryota</taxon>
        <taxon>Viridiplantae</taxon>
        <taxon>Streptophyta</taxon>
        <taxon>Embryophyta</taxon>
        <taxon>Tracheophyta</taxon>
        <taxon>Spermatophyta</taxon>
        <taxon>Magnoliopsida</taxon>
        <taxon>eudicotyledons</taxon>
        <taxon>Gunneridae</taxon>
        <taxon>Pentapetalae</taxon>
        <taxon>rosids</taxon>
        <taxon>fabids</taxon>
        <taxon>Fabales</taxon>
        <taxon>Fabaceae</taxon>
        <taxon>Papilionoideae</taxon>
        <taxon>50 kb inversion clade</taxon>
        <taxon>NPAAA clade</taxon>
        <taxon>indigoferoid/millettioid clade</taxon>
        <taxon>Phaseoleae</taxon>
        <taxon>Canavalia</taxon>
    </lineage>
</organism>
<proteinExistence type="predicted"/>